<protein>
    <submittedName>
        <fullName evidence="1">Uncharacterized protein</fullName>
    </submittedName>
</protein>
<dbReference type="EMBL" id="JXII01000010">
    <property type="protein sequence ID" value="KIH69828.1"/>
    <property type="molecule type" value="Genomic_DNA"/>
</dbReference>
<gene>
    <name evidence="2" type="ORF">F7P68_0001880</name>
    <name evidence="1" type="ORF">SN16_12150</name>
</gene>
<proteinExistence type="predicted"/>
<evidence type="ECO:0000313" key="3">
    <source>
        <dbReference type="Proteomes" id="UP000031546"/>
    </source>
</evidence>
<name>A0A0C2DIN1_9STAP</name>
<reference evidence="2" key="3">
    <citation type="submission" date="2020-04" db="EMBL/GenBank/DDBJ databases">
        <authorList>
            <person name="Tanveer F."/>
            <person name="Xie Y."/>
            <person name="Shinwari Z.K."/>
        </authorList>
    </citation>
    <scope>NUCLEOTIDE SEQUENCE</scope>
    <source>
        <strain evidence="2">MOSEL-ME25</strain>
    </source>
</reference>
<keyword evidence="4" id="KW-1185">Reference proteome</keyword>
<comment type="caution">
    <text evidence="1">The sequence shown here is derived from an EMBL/GenBank/DDBJ whole genome shotgun (WGS) entry which is preliminary data.</text>
</comment>
<reference evidence="2 4" key="4">
    <citation type="submission" date="2022-12" db="EMBL/GenBank/DDBJ databases">
        <title>Genome analysis and biological profiling of marine Salinicoccus roseus MOSEL-ME25.</title>
        <authorList>
            <person name="Mirza F.T."/>
            <person name="Xie Y."/>
            <person name="Shinwari Z.K."/>
        </authorList>
    </citation>
    <scope>NUCLEOTIDE SEQUENCE [LARGE SCALE GENOMIC DNA]</scope>
    <source>
        <strain evidence="2 4">MOSEL-ME25</strain>
    </source>
</reference>
<dbReference type="OrthoDB" id="2390083at2"/>
<dbReference type="Proteomes" id="UP000527860">
    <property type="component" value="Unassembled WGS sequence"/>
</dbReference>
<dbReference type="AlphaFoldDB" id="A0A0C2DIN1"/>
<evidence type="ECO:0000313" key="2">
    <source>
        <dbReference type="EMBL" id="MDB0579289.1"/>
    </source>
</evidence>
<sequence>MQYSYDKDLEYKILYNVKNHLFEYPNTSMAEYDIRTVDFHMKLMAQKGLIILTPFEYDFYYSNIELTDEGEAMLGQKVR</sequence>
<reference evidence="1 3" key="1">
    <citation type="submission" date="2015-01" db="EMBL/GenBank/DDBJ databases">
        <title>Genome sequences of high lactate-tolerant strain Salinicoccus roseus W12 with industrial interest.</title>
        <authorList>
            <person name="Wang H."/>
            <person name="Yu B."/>
        </authorList>
    </citation>
    <scope>NUCLEOTIDE SEQUENCE [LARGE SCALE GENOMIC DNA]</scope>
    <source>
        <strain evidence="1 3">W12</strain>
    </source>
</reference>
<evidence type="ECO:0000313" key="1">
    <source>
        <dbReference type="EMBL" id="KIH69828.1"/>
    </source>
</evidence>
<accession>A0A0C2DIN1</accession>
<organism evidence="1 3">
    <name type="scientific">Salinicoccus roseus</name>
    <dbReference type="NCBI Taxonomy" id="45670"/>
    <lineage>
        <taxon>Bacteria</taxon>
        <taxon>Bacillati</taxon>
        <taxon>Bacillota</taxon>
        <taxon>Bacilli</taxon>
        <taxon>Bacillales</taxon>
        <taxon>Staphylococcaceae</taxon>
        <taxon>Salinicoccus</taxon>
    </lineage>
</organism>
<dbReference type="EMBL" id="JABEVU030000001">
    <property type="protein sequence ID" value="MDB0579289.1"/>
    <property type="molecule type" value="Genomic_DNA"/>
</dbReference>
<dbReference type="GeneID" id="77846294"/>
<evidence type="ECO:0000313" key="4">
    <source>
        <dbReference type="Proteomes" id="UP000527860"/>
    </source>
</evidence>
<reference evidence="4" key="2">
    <citation type="submission" date="2020-04" db="EMBL/GenBank/DDBJ databases">
        <title>Genome analysis and biological profiling of marine Cellulosimicrobium funkei MOSEL-ME6.</title>
        <authorList>
            <person name="Tanveer F."/>
            <person name="Xie Y."/>
            <person name="Shinwari Z.K."/>
        </authorList>
    </citation>
    <scope>NUCLEOTIDE SEQUENCE [LARGE SCALE GENOMIC DNA]</scope>
    <source>
        <strain evidence="4">MOSEL-ME25</strain>
    </source>
</reference>
<dbReference type="RefSeq" id="WP_040106893.1">
    <property type="nucleotide sequence ID" value="NZ_JABEVU030000001.1"/>
</dbReference>
<dbReference type="Proteomes" id="UP000031546">
    <property type="component" value="Unassembled WGS sequence"/>
</dbReference>